<gene>
    <name evidence="1" type="primary">SPO22</name>
    <name evidence="1" type="ORF">LOY88_003347</name>
</gene>
<organism evidence="1">
    <name type="scientific">Ophidiomyces ophidiicola</name>
    <dbReference type="NCBI Taxonomy" id="1387563"/>
    <lineage>
        <taxon>Eukaryota</taxon>
        <taxon>Fungi</taxon>
        <taxon>Dikarya</taxon>
        <taxon>Ascomycota</taxon>
        <taxon>Pezizomycotina</taxon>
        <taxon>Eurotiomycetes</taxon>
        <taxon>Eurotiomycetidae</taxon>
        <taxon>Onygenales</taxon>
        <taxon>Onygenaceae</taxon>
        <taxon>Ophidiomyces</taxon>
    </lineage>
</organism>
<evidence type="ECO:0000313" key="1">
    <source>
        <dbReference type="EMBL" id="KAI2386964.1"/>
    </source>
</evidence>
<sequence>MALSRKPRRDVFKSIIEFAGSLLADIIDSDGLQTTDHKIGSLGRFIDTTSDITLVPQPPTGEELDGLGTKLWNACTRAMRREGLDEGIVKFLSRARAFAFLVLECATGCQNSGTPDDIRLLRTALKSARSCLALDQLDDGLKILEKAAFRENKLSKESHNVDEILKTLSAEYYISRVNLAWKQGRLDIAEHMLSKIDLDNILLDSILMQRYSDLLFDIGKNLIKKNEHSEAVKWLERSLYAFSQKAINELHPDAGELKLCVLHELIQTHCALKTEDSKQNATELLSTLESEYGHRLEVLRLSFEVIHLQGHPDSQRYYDRLCSFINVAPATELNFKDMLCYIHRLRELDKDLAISSLEQLLLQRLFIYGNTDLIERGFVTYIWMKTTTESDGGLKHLELVVEKSTEIWKSKLSGEATHACLILLWKKVTTAFDRKEYENARNWCQLALHPLFENSGEGNRSKIGRKLILCALESKATDTARRLFSGLSEACKSEILTRYLMYRVALQDEDLDLAQDCLDIICKSDTEKSTYLLACIAEALHHGAERQAVIVLQRLLDKLDGKQLRDVHFPVLLRCTGRLLISELYKDDPHKVVLEDQICQIFEGLNAAVNRETLSMEQLTIPELEWFSRNSYNLALQCCTKWEPPNILRLLAACINIIHLYPTNLGEEAEADVEQRKLSCFYLSAILTIAQARLHKDHDMQQTFYLDSRIHIQGFRTAISPLLKRNIIDSLSDYIEKYRTLLAFDFEAAVTLNQWSSLAEILKEARNIADDRLYSLFADIILSSGESYKEALAVFQEIIHVTRQKDIQNIAKISRWLRCLFQLSVKSDIVAAESVMDEAYALARDIPGYQSGGDDIILEQANRPSGQSVYPEEELEWLSTSAFNYAIDFYLASDDTASRRWYTKALDLARLLQDNGSLWRTFQANYARLNWED</sequence>
<accession>A0ACB8UWU5</accession>
<reference evidence="1" key="1">
    <citation type="journal article" date="2022" name="bioRxiv">
        <title>Population genetic analysis of Ophidiomyces ophidiicola, the causative agent of snake fungal disease, indicates recent introductions to the USA.</title>
        <authorList>
            <person name="Ladner J.T."/>
            <person name="Palmer J.M."/>
            <person name="Ettinger C.L."/>
            <person name="Stajich J.E."/>
            <person name="Farrell T.M."/>
            <person name="Glorioso B.M."/>
            <person name="Lawson B."/>
            <person name="Price S.J."/>
            <person name="Stengle A.G."/>
            <person name="Grear D.A."/>
            <person name="Lorch J.M."/>
        </authorList>
    </citation>
    <scope>NUCLEOTIDE SEQUENCE</scope>
    <source>
        <strain evidence="1">NWHC 24266-5</strain>
    </source>
</reference>
<name>A0ACB8UWU5_9EURO</name>
<dbReference type="EMBL" id="JALBCA010000043">
    <property type="protein sequence ID" value="KAI2386964.1"/>
    <property type="molecule type" value="Genomic_DNA"/>
</dbReference>
<comment type="caution">
    <text evidence="1">The sequence shown here is derived from an EMBL/GenBank/DDBJ whole genome shotgun (WGS) entry which is preliminary data.</text>
</comment>
<proteinExistence type="predicted"/>
<protein>
    <submittedName>
        <fullName evidence="1">Sporulation-specific protein 22</fullName>
    </submittedName>
</protein>